<dbReference type="NCBIfam" id="TIGR04183">
    <property type="entry name" value="Por_Secre_tail"/>
    <property type="match status" value="1"/>
</dbReference>
<dbReference type="Proteomes" id="UP000297739">
    <property type="component" value="Unassembled WGS sequence"/>
</dbReference>
<comment type="caution">
    <text evidence="1">The sequence shown here is derived from an EMBL/GenBank/DDBJ whole genome shotgun (WGS) entry which is preliminary data.</text>
</comment>
<name>A0A4Z0PEJ5_9BACT</name>
<organism evidence="1 2">
    <name type="scientific">Hymenobacter elongatus</name>
    <dbReference type="NCBI Taxonomy" id="877208"/>
    <lineage>
        <taxon>Bacteria</taxon>
        <taxon>Pseudomonadati</taxon>
        <taxon>Bacteroidota</taxon>
        <taxon>Cytophagia</taxon>
        <taxon>Cytophagales</taxon>
        <taxon>Hymenobacteraceae</taxon>
        <taxon>Hymenobacter</taxon>
    </lineage>
</organism>
<evidence type="ECO:0000313" key="1">
    <source>
        <dbReference type="EMBL" id="TGE12604.1"/>
    </source>
</evidence>
<gene>
    <name evidence="1" type="ORF">E5J99_20160</name>
</gene>
<evidence type="ECO:0000313" key="2">
    <source>
        <dbReference type="Proteomes" id="UP000297739"/>
    </source>
</evidence>
<accession>A0A4Z0PEJ5</accession>
<keyword evidence="2" id="KW-1185">Reference proteome</keyword>
<sequence length="158" mass="16316">ALNGQAVLSTYNSGPAGTWKKLGPFETSLAAPGQLQLTTSGGVANISGIEVWKATGGTPTTTAASGATGSFAIQPAIYPNPSPTGRYTIEFSAKLGTSLTYTLVSPLGRLVAQGPIRVASDGVSAELDLSHVPLATGLYHLRLVGAQPQQQVHYRLLR</sequence>
<proteinExistence type="predicted"/>
<dbReference type="OrthoDB" id="887009at2"/>
<protein>
    <submittedName>
        <fullName evidence="1">T9SS type A sorting domain-containing protein</fullName>
    </submittedName>
</protein>
<dbReference type="RefSeq" id="WP_135499614.1">
    <property type="nucleotide sequence ID" value="NZ_SRLD01000066.1"/>
</dbReference>
<feature type="non-terminal residue" evidence="1">
    <location>
        <position position="1"/>
    </location>
</feature>
<dbReference type="InterPro" id="IPR026444">
    <property type="entry name" value="Secre_tail"/>
</dbReference>
<reference evidence="1 2" key="1">
    <citation type="submission" date="2019-04" db="EMBL/GenBank/DDBJ databases">
        <authorList>
            <person name="Feng G."/>
            <person name="Zhang J."/>
            <person name="Zhu H."/>
        </authorList>
    </citation>
    <scope>NUCLEOTIDE SEQUENCE [LARGE SCALE GENOMIC DNA]</scope>
    <source>
        <strain evidence="1 2">JCM 17223</strain>
    </source>
</reference>
<dbReference type="AlphaFoldDB" id="A0A4Z0PEJ5"/>
<dbReference type="EMBL" id="SRLD01000066">
    <property type="protein sequence ID" value="TGE12604.1"/>
    <property type="molecule type" value="Genomic_DNA"/>
</dbReference>